<comment type="caution">
    <text evidence="1">The sequence shown here is derived from an EMBL/GenBank/DDBJ whole genome shotgun (WGS) entry which is preliminary data.</text>
</comment>
<evidence type="ECO:0000313" key="2">
    <source>
        <dbReference type="Proteomes" id="UP001198200"/>
    </source>
</evidence>
<gene>
    <name evidence="1" type="ORF">LKD48_04110</name>
</gene>
<accession>A0AAE3E3T5</accession>
<reference evidence="1 2" key="1">
    <citation type="submission" date="2021-10" db="EMBL/GenBank/DDBJ databases">
        <title>Anaerobic single-cell dispensing facilitates the cultivation of human gut bacteria.</title>
        <authorList>
            <person name="Afrizal A."/>
        </authorList>
    </citation>
    <scope>NUCLEOTIDE SEQUENCE [LARGE SCALE GENOMIC DNA]</scope>
    <source>
        <strain evidence="1 2">CLA-AA-H224</strain>
    </source>
</reference>
<protein>
    <submittedName>
        <fullName evidence="1">Uncharacterized protein</fullName>
    </submittedName>
</protein>
<dbReference type="EMBL" id="JAJEQN010000007">
    <property type="protein sequence ID" value="MCC2220832.1"/>
    <property type="molecule type" value="Genomic_DNA"/>
</dbReference>
<keyword evidence="2" id="KW-1185">Reference proteome</keyword>
<evidence type="ECO:0000313" key="1">
    <source>
        <dbReference type="EMBL" id="MCC2220832.1"/>
    </source>
</evidence>
<dbReference type="AlphaFoldDB" id="A0AAE3E3T5"/>
<dbReference type="Proteomes" id="UP001198200">
    <property type="component" value="Unassembled WGS sequence"/>
</dbReference>
<dbReference type="RefSeq" id="WP_308731280.1">
    <property type="nucleotide sequence ID" value="NZ_JAJEQN010000007.1"/>
</dbReference>
<proteinExistence type="predicted"/>
<name>A0AAE3E3T5_9FIRM</name>
<sequence>MKKIIVNDCAQYFTALKEIKKGIKAQILDYDEDEEIDGDFAAEEITKLSDGVPVELWTANMIDYDYKKKYIGHMWQNIRKKYMLAVTEEIEKNCEESAYMIQFGKARIAQKSIKQAVNYFKGASLSSFLLIGEFEQVDKLMELLPKLEKNYKEIANIINLVCDEKGINKVIYLIQGIDGASLILFSFGGES</sequence>
<organism evidence="1 2">
    <name type="scientific">Anthropogastromicrobium aceti</name>
    <dbReference type="NCBI Taxonomy" id="2981768"/>
    <lineage>
        <taxon>Bacteria</taxon>
        <taxon>Bacillati</taxon>
        <taxon>Bacillota</taxon>
        <taxon>Clostridia</taxon>
        <taxon>Lachnospirales</taxon>
        <taxon>Lachnospiraceae</taxon>
        <taxon>Anthropogastromicrobium</taxon>
    </lineage>
</organism>